<dbReference type="Proteomes" id="UP000000268">
    <property type="component" value="Chromosome"/>
</dbReference>
<accession>B0CFX3</accession>
<name>B0CFX3_ACAM1</name>
<evidence type="ECO:0000256" key="2">
    <source>
        <dbReference type="ARBA" id="ARBA00022525"/>
    </source>
</evidence>
<dbReference type="HOGENOM" id="CLU_1674081_0_0_3"/>
<organism evidence="5 6">
    <name type="scientific">Acaryochloris marina (strain MBIC 11017)</name>
    <dbReference type="NCBI Taxonomy" id="329726"/>
    <lineage>
        <taxon>Bacteria</taxon>
        <taxon>Bacillati</taxon>
        <taxon>Cyanobacteriota</taxon>
        <taxon>Cyanophyceae</taxon>
        <taxon>Acaryochloridales</taxon>
        <taxon>Acaryochloridaceae</taxon>
        <taxon>Acaryochloris</taxon>
    </lineage>
</organism>
<protein>
    <recommendedName>
        <fullName evidence="7">Tissue inhibitor of metalloproteinase</fullName>
    </recommendedName>
</protein>
<gene>
    <name evidence="5" type="ordered locus">AM1_4443</name>
</gene>
<keyword evidence="4" id="KW-0732">Signal</keyword>
<feature type="chain" id="PRO_5002748117" description="Tissue inhibitor of metalloproteinase" evidence="4">
    <location>
        <begin position="28"/>
        <end position="157"/>
    </location>
</feature>
<dbReference type="PROSITE" id="PS51257">
    <property type="entry name" value="PROKAR_LIPOPROTEIN"/>
    <property type="match status" value="1"/>
</dbReference>
<dbReference type="Pfam" id="PF00965">
    <property type="entry name" value="TIMP"/>
    <property type="match status" value="1"/>
</dbReference>
<evidence type="ECO:0000256" key="3">
    <source>
        <dbReference type="SAM" id="MobiDB-lite"/>
    </source>
</evidence>
<dbReference type="AlphaFoldDB" id="B0CFX3"/>
<dbReference type="InterPro" id="IPR008993">
    <property type="entry name" value="TIMP-like_OB-fold"/>
</dbReference>
<dbReference type="STRING" id="329726.AM1_4443"/>
<evidence type="ECO:0000313" key="6">
    <source>
        <dbReference type="Proteomes" id="UP000000268"/>
    </source>
</evidence>
<dbReference type="RefSeq" id="WP_012164738.1">
    <property type="nucleotide sequence ID" value="NC_009925.1"/>
</dbReference>
<keyword evidence="2" id="KW-0964">Secreted</keyword>
<feature type="region of interest" description="Disordered" evidence="3">
    <location>
        <begin position="130"/>
        <end position="157"/>
    </location>
</feature>
<evidence type="ECO:0000256" key="1">
    <source>
        <dbReference type="ARBA" id="ARBA00004613"/>
    </source>
</evidence>
<sequence length="157" mass="17156">MFRKTLLACFLTPIGLIPFLQPQAAWACSCMQSTPEEQMEQADVVFTGRVIDRKMKAIETQPFGGRTWVQWTFEVESDHKGSVSEQVTVESASNSAACGINFQLGERFQVFANQNKTALRASLCSGTRALRDGQQEQSQAPSPCAGGHGNRAPEATN</sequence>
<evidence type="ECO:0000256" key="4">
    <source>
        <dbReference type="SAM" id="SignalP"/>
    </source>
</evidence>
<reference evidence="5 6" key="1">
    <citation type="journal article" date="2008" name="Proc. Natl. Acad. Sci. U.S.A.">
        <title>Niche adaptation and genome expansion in the chlorophyll d-producing cyanobacterium Acaryochloris marina.</title>
        <authorList>
            <person name="Swingley W.D."/>
            <person name="Chen M."/>
            <person name="Cheung P.C."/>
            <person name="Conrad A.L."/>
            <person name="Dejesa L.C."/>
            <person name="Hao J."/>
            <person name="Honchak B.M."/>
            <person name="Karbach L.E."/>
            <person name="Kurdoglu A."/>
            <person name="Lahiri S."/>
            <person name="Mastrian S.D."/>
            <person name="Miyashita H."/>
            <person name="Page L."/>
            <person name="Ramakrishna P."/>
            <person name="Satoh S."/>
            <person name="Sattley W.M."/>
            <person name="Shimada Y."/>
            <person name="Taylor H.L."/>
            <person name="Tomo T."/>
            <person name="Tsuchiya T."/>
            <person name="Wang Z.T."/>
            <person name="Raymond J."/>
            <person name="Mimuro M."/>
            <person name="Blankenship R.E."/>
            <person name="Touchman J.W."/>
        </authorList>
    </citation>
    <scope>NUCLEOTIDE SEQUENCE [LARGE SCALE GENOMIC DNA]</scope>
    <source>
        <strain evidence="6">MBIC 11017</strain>
    </source>
</reference>
<keyword evidence="6" id="KW-1185">Reference proteome</keyword>
<dbReference type="eggNOG" id="ENOG5033EAN">
    <property type="taxonomic scope" value="Bacteria"/>
</dbReference>
<dbReference type="OrthoDB" id="1260598at2"/>
<evidence type="ECO:0000313" key="5">
    <source>
        <dbReference type="EMBL" id="ABW29420.1"/>
    </source>
</evidence>
<evidence type="ECO:0008006" key="7">
    <source>
        <dbReference type="Google" id="ProtNLM"/>
    </source>
</evidence>
<dbReference type="GO" id="GO:0008191">
    <property type="term" value="F:metalloendopeptidase inhibitor activity"/>
    <property type="evidence" value="ECO:0007669"/>
    <property type="project" value="InterPro"/>
</dbReference>
<comment type="subcellular location">
    <subcellularLocation>
        <location evidence="1">Secreted</location>
    </subcellularLocation>
</comment>
<dbReference type="EMBL" id="CP000828">
    <property type="protein sequence ID" value="ABW29420.1"/>
    <property type="molecule type" value="Genomic_DNA"/>
</dbReference>
<feature type="signal peptide" evidence="4">
    <location>
        <begin position="1"/>
        <end position="27"/>
    </location>
</feature>
<proteinExistence type="predicted"/>
<dbReference type="KEGG" id="amr:AM1_4443"/>
<dbReference type="Gene3D" id="2.40.50.120">
    <property type="match status" value="1"/>
</dbReference>
<dbReference type="InterPro" id="IPR001820">
    <property type="entry name" value="TIMP"/>
</dbReference>
<dbReference type="SUPFAM" id="SSF50242">
    <property type="entry name" value="TIMP-like"/>
    <property type="match status" value="1"/>
</dbReference>
<dbReference type="GO" id="GO:0005576">
    <property type="term" value="C:extracellular region"/>
    <property type="evidence" value="ECO:0007669"/>
    <property type="project" value="UniProtKB-SubCell"/>
</dbReference>